<keyword evidence="3" id="KW-0805">Transcription regulation</keyword>
<keyword evidence="2 6" id="KW-0597">Phosphoprotein</keyword>
<dbReference type="PANTHER" id="PTHR43214:SF24">
    <property type="entry name" value="TRANSCRIPTIONAL REGULATORY PROTEIN NARL-RELATED"/>
    <property type="match status" value="1"/>
</dbReference>
<feature type="domain" description="HTH luxR-type" evidence="7">
    <location>
        <begin position="148"/>
        <end position="213"/>
    </location>
</feature>
<evidence type="ECO:0000256" key="1">
    <source>
        <dbReference type="ARBA" id="ARBA00004496"/>
    </source>
</evidence>
<organism evidence="9 10">
    <name type="scientific">Virgibacillus pantothenticus</name>
    <dbReference type="NCBI Taxonomy" id="1473"/>
    <lineage>
        <taxon>Bacteria</taxon>
        <taxon>Bacillati</taxon>
        <taxon>Bacillota</taxon>
        <taxon>Bacilli</taxon>
        <taxon>Bacillales</taxon>
        <taxon>Bacillaceae</taxon>
        <taxon>Virgibacillus</taxon>
    </lineage>
</organism>
<dbReference type="GO" id="GO:0003677">
    <property type="term" value="F:DNA binding"/>
    <property type="evidence" value="ECO:0007669"/>
    <property type="project" value="UniProtKB-KW"/>
</dbReference>
<dbReference type="CDD" id="cd17535">
    <property type="entry name" value="REC_NarL-like"/>
    <property type="match status" value="1"/>
</dbReference>
<dbReference type="SUPFAM" id="SSF52172">
    <property type="entry name" value="CheY-like"/>
    <property type="match status" value="1"/>
</dbReference>
<keyword evidence="10" id="KW-1185">Reference proteome</keyword>
<evidence type="ECO:0000256" key="2">
    <source>
        <dbReference type="ARBA" id="ARBA00022553"/>
    </source>
</evidence>
<reference evidence="10" key="1">
    <citation type="submission" date="2015-07" db="EMBL/GenBank/DDBJ databases">
        <title>Fjat-10053 dsm26.</title>
        <authorList>
            <person name="Liu B."/>
            <person name="Wang J."/>
            <person name="Zhu Y."/>
            <person name="Liu G."/>
            <person name="Chen Q."/>
            <person name="Chen Z."/>
            <person name="Lan J."/>
            <person name="Che J."/>
            <person name="Ge C."/>
            <person name="Shi H."/>
            <person name="Pan Z."/>
            <person name="Liu X."/>
        </authorList>
    </citation>
    <scope>NUCLEOTIDE SEQUENCE [LARGE SCALE GENOMIC DNA]</scope>
    <source>
        <strain evidence="10">DSM 26</strain>
    </source>
</reference>
<dbReference type="InterPro" id="IPR058245">
    <property type="entry name" value="NreC/VraR/RcsB-like_REC"/>
</dbReference>
<dbReference type="GO" id="GO:0000160">
    <property type="term" value="P:phosphorelay signal transduction system"/>
    <property type="evidence" value="ECO:0007669"/>
    <property type="project" value="InterPro"/>
</dbReference>
<dbReference type="AlphaFoldDB" id="A0A0L0QQL5"/>
<accession>A0A0L0QQL5</accession>
<dbReference type="SUPFAM" id="SSF46894">
    <property type="entry name" value="C-terminal effector domain of the bipartite response regulators"/>
    <property type="match status" value="1"/>
</dbReference>
<evidence type="ECO:0000259" key="8">
    <source>
        <dbReference type="PROSITE" id="PS50110"/>
    </source>
</evidence>
<feature type="modified residue" description="4-aspartylphosphate" evidence="6">
    <location>
        <position position="50"/>
    </location>
</feature>
<keyword evidence="4" id="KW-0238">DNA-binding</keyword>
<evidence type="ECO:0000313" key="10">
    <source>
        <dbReference type="Proteomes" id="UP000036780"/>
    </source>
</evidence>
<dbReference type="SMART" id="SM00421">
    <property type="entry name" value="HTH_LUXR"/>
    <property type="match status" value="1"/>
</dbReference>
<protein>
    <recommendedName>
        <fullName evidence="11">LuxR family transcriptional regulator</fullName>
    </recommendedName>
</protein>
<dbReference type="Gene3D" id="3.40.50.2300">
    <property type="match status" value="1"/>
</dbReference>
<evidence type="ECO:0008006" key="11">
    <source>
        <dbReference type="Google" id="ProtNLM"/>
    </source>
</evidence>
<dbReference type="EMBL" id="LGTO01000007">
    <property type="protein sequence ID" value="KNE20841.1"/>
    <property type="molecule type" value="Genomic_DNA"/>
</dbReference>
<dbReference type="InterPro" id="IPR011006">
    <property type="entry name" value="CheY-like_superfamily"/>
</dbReference>
<dbReference type="InterPro" id="IPR016032">
    <property type="entry name" value="Sig_transdc_resp-reg_C-effctor"/>
</dbReference>
<evidence type="ECO:0000313" key="9">
    <source>
        <dbReference type="EMBL" id="KNE20841.1"/>
    </source>
</evidence>
<dbReference type="PROSITE" id="PS50043">
    <property type="entry name" value="HTH_LUXR_2"/>
    <property type="match status" value="1"/>
</dbReference>
<keyword evidence="5" id="KW-0804">Transcription</keyword>
<proteinExistence type="predicted"/>
<evidence type="ECO:0000256" key="4">
    <source>
        <dbReference type="ARBA" id="ARBA00023125"/>
    </source>
</evidence>
<name>A0A0L0QQL5_VIRPA</name>
<dbReference type="PRINTS" id="PR00038">
    <property type="entry name" value="HTHLUXR"/>
</dbReference>
<feature type="domain" description="Response regulatory" evidence="8">
    <location>
        <begin position="1"/>
        <end position="115"/>
    </location>
</feature>
<comment type="caution">
    <text evidence="9">The sequence shown here is derived from an EMBL/GenBank/DDBJ whole genome shotgun (WGS) entry which is preliminary data.</text>
</comment>
<dbReference type="InterPro" id="IPR001789">
    <property type="entry name" value="Sig_transdc_resp-reg_receiver"/>
</dbReference>
<sequence length="219" mass="24925">MIVDDQQLFIDGMEALLMQEQDMQVVSTATNGKASILHFKECRPNLVLIDIHMPHTDAIKLILHMKEAQPDVKILVLTSFTDEDLIVAAIYAGADGFVLKNLHGDHLVACMRSVMRGEVVFAGEVAQILAKRILERKLDKRELLDEAFKHLGIHLSKRELDIAYLLAEGFSNKDIAQRLYLSEGTVKNYISNIYQTFQINNRKQLMAYFKELLEKKPVT</sequence>
<dbReference type="CDD" id="cd06170">
    <property type="entry name" value="LuxR_C_like"/>
    <property type="match status" value="1"/>
</dbReference>
<evidence type="ECO:0000256" key="3">
    <source>
        <dbReference type="ARBA" id="ARBA00023015"/>
    </source>
</evidence>
<dbReference type="InterPro" id="IPR000792">
    <property type="entry name" value="Tscrpt_reg_LuxR_C"/>
</dbReference>
<dbReference type="InterPro" id="IPR039420">
    <property type="entry name" value="WalR-like"/>
</dbReference>
<evidence type="ECO:0000256" key="5">
    <source>
        <dbReference type="ARBA" id="ARBA00023163"/>
    </source>
</evidence>
<dbReference type="SMART" id="SM00448">
    <property type="entry name" value="REC"/>
    <property type="match status" value="1"/>
</dbReference>
<dbReference type="GO" id="GO:0005737">
    <property type="term" value="C:cytoplasm"/>
    <property type="evidence" value="ECO:0007669"/>
    <property type="project" value="UniProtKB-SubCell"/>
</dbReference>
<evidence type="ECO:0000256" key="6">
    <source>
        <dbReference type="PROSITE-ProRule" id="PRU00169"/>
    </source>
</evidence>
<comment type="subcellular location">
    <subcellularLocation>
        <location evidence="1">Cytoplasm</location>
    </subcellularLocation>
</comment>
<dbReference type="Proteomes" id="UP000036780">
    <property type="component" value="Unassembled WGS sequence"/>
</dbReference>
<dbReference type="PROSITE" id="PS50110">
    <property type="entry name" value="RESPONSE_REGULATORY"/>
    <property type="match status" value="1"/>
</dbReference>
<dbReference type="Pfam" id="PF00072">
    <property type="entry name" value="Response_reg"/>
    <property type="match status" value="1"/>
</dbReference>
<gene>
    <name evidence="9" type="ORF">AFK71_09370</name>
</gene>
<dbReference type="Pfam" id="PF00196">
    <property type="entry name" value="GerE"/>
    <property type="match status" value="1"/>
</dbReference>
<dbReference type="GO" id="GO:0006355">
    <property type="term" value="P:regulation of DNA-templated transcription"/>
    <property type="evidence" value="ECO:0007669"/>
    <property type="project" value="InterPro"/>
</dbReference>
<dbReference type="PATRIC" id="fig|1473.5.peg.343"/>
<evidence type="ECO:0000259" key="7">
    <source>
        <dbReference type="PROSITE" id="PS50043"/>
    </source>
</evidence>
<dbReference type="PANTHER" id="PTHR43214">
    <property type="entry name" value="TWO-COMPONENT RESPONSE REGULATOR"/>
    <property type="match status" value="1"/>
</dbReference>